<reference evidence="2 3" key="1">
    <citation type="journal article" date="2018" name="J. Biol. Chem.">
        <title>Discovery of the actinoplanic acid pathway in Streptomyces rapamycinicus reveals a genetically conserved synergism with rapamycin.</title>
        <authorList>
            <person name="Mrak P."/>
            <person name="Krastel P."/>
            <person name="Pivk Lukancic P."/>
            <person name="Tao J."/>
            <person name="Pistorius D."/>
            <person name="Moore C.M."/>
        </authorList>
    </citation>
    <scope>NUCLEOTIDE SEQUENCE [LARGE SCALE GENOMIC DNA]</scope>
    <source>
        <strain evidence="2 3">NRRL 5491</strain>
    </source>
</reference>
<dbReference type="KEGG" id="src:M271_38865"/>
<comment type="caution">
    <text evidence="2">The sequence shown here is derived from an EMBL/GenBank/DDBJ whole genome shotgun (WGS) entry which is preliminary data.</text>
</comment>
<dbReference type="HOGENOM" id="CLU_029608_1_0_11"/>
<dbReference type="InterPro" id="IPR002560">
    <property type="entry name" value="Transposase_DDE"/>
</dbReference>
<dbReference type="EMBL" id="QYCY01000001">
    <property type="protein sequence ID" value="RLV77651.1"/>
    <property type="molecule type" value="Genomic_DNA"/>
</dbReference>
<dbReference type="STRING" id="1343740.M271_38865"/>
<protein>
    <recommendedName>
        <fullName evidence="1">Transposase IS204/IS1001/IS1096/IS1165 DDE domain-containing protein</fullName>
    </recommendedName>
</protein>
<name>A0A0A0NHW7_STRRN</name>
<feature type="domain" description="Transposase IS204/IS1001/IS1096/IS1165 DDE" evidence="1">
    <location>
        <begin position="76"/>
        <end position="199"/>
    </location>
</feature>
<dbReference type="Pfam" id="PF01610">
    <property type="entry name" value="DDE_Tnp_ISL3"/>
    <property type="match status" value="1"/>
</dbReference>
<evidence type="ECO:0000313" key="3">
    <source>
        <dbReference type="Proteomes" id="UP000281594"/>
    </source>
</evidence>
<proteinExistence type="predicted"/>
<dbReference type="AlphaFoldDB" id="A0A0A0NHW7"/>
<accession>A0A0A0NHW7</accession>
<dbReference type="InterPro" id="IPR047951">
    <property type="entry name" value="Transpos_ISL3"/>
</dbReference>
<dbReference type="eggNOG" id="COG3464">
    <property type="taxonomic scope" value="Bacteria"/>
</dbReference>
<organism evidence="2 3">
    <name type="scientific">Streptomyces rapamycinicus (strain ATCC 29253 / DSM 41530 / NRRL 5491 / AYB-994)</name>
    <name type="common">Streptomyces hygroscopicus (strain ATCC 29253)</name>
    <dbReference type="NCBI Taxonomy" id="1343740"/>
    <lineage>
        <taxon>Bacteria</taxon>
        <taxon>Bacillati</taxon>
        <taxon>Actinomycetota</taxon>
        <taxon>Actinomycetes</taxon>
        <taxon>Kitasatosporales</taxon>
        <taxon>Streptomycetaceae</taxon>
        <taxon>Streptomyces</taxon>
        <taxon>Streptomyces violaceusniger group</taxon>
    </lineage>
</organism>
<sequence length="202" mass="22419">MPEPTALRIAPTYRPTLVDPYREHLRARRMADPAIPVTHLLREIRELGYLGSANLLVRYLNQGRAEGDRPVTAPRHASRLLLTDPQHLRPKETALLEKITAACPEMTDLAALVGSFASLLTPAAGHDHQLTEWIATARAAALPHLHGFANGLELDRPAVNAGLTLPFHNGRTEGVNTRTKRIMRQMHGRAGFDLLRHRILLS</sequence>
<gene>
    <name evidence="2" type="ORF">D3C57_104740</name>
</gene>
<dbReference type="PANTHER" id="PTHR33498:SF1">
    <property type="entry name" value="TRANSPOSASE FOR INSERTION SEQUENCE ELEMENT IS1557"/>
    <property type="match status" value="1"/>
</dbReference>
<evidence type="ECO:0000259" key="1">
    <source>
        <dbReference type="Pfam" id="PF01610"/>
    </source>
</evidence>
<dbReference type="PANTHER" id="PTHR33498">
    <property type="entry name" value="TRANSPOSASE FOR INSERTION SEQUENCE ELEMENT IS1557"/>
    <property type="match status" value="1"/>
</dbReference>
<dbReference type="Proteomes" id="UP000281594">
    <property type="component" value="Unassembled WGS sequence"/>
</dbReference>
<evidence type="ECO:0000313" key="2">
    <source>
        <dbReference type="EMBL" id="RLV77651.1"/>
    </source>
</evidence>